<gene>
    <name evidence="2" type="ORF">RT723_13675</name>
</gene>
<feature type="signal peptide" evidence="1">
    <location>
        <begin position="1"/>
        <end position="20"/>
    </location>
</feature>
<comment type="caution">
    <text evidence="2">The sequence shown here is derived from an EMBL/GenBank/DDBJ whole genome shotgun (WGS) entry which is preliminary data.</text>
</comment>
<dbReference type="Gene3D" id="2.40.230.20">
    <property type="entry name" value="Nucleoside-specific channel-forming protein, Tsx-like"/>
    <property type="match status" value="1"/>
</dbReference>
<organism evidence="2 3">
    <name type="scientific">Psychrosphaera aquimarina</name>
    <dbReference type="NCBI Taxonomy" id="2044854"/>
    <lineage>
        <taxon>Bacteria</taxon>
        <taxon>Pseudomonadati</taxon>
        <taxon>Pseudomonadota</taxon>
        <taxon>Gammaproteobacteria</taxon>
        <taxon>Alteromonadales</taxon>
        <taxon>Pseudoalteromonadaceae</taxon>
        <taxon>Psychrosphaera</taxon>
    </lineage>
</organism>
<evidence type="ECO:0000313" key="3">
    <source>
        <dbReference type="Proteomes" id="UP001257914"/>
    </source>
</evidence>
<evidence type="ECO:0000313" key="2">
    <source>
        <dbReference type="EMBL" id="MDU0114030.1"/>
    </source>
</evidence>
<dbReference type="InterPro" id="IPR036777">
    <property type="entry name" value="Channel_Tsx-like_sf"/>
</dbReference>
<name>A0ABU3R2Y2_9GAMM</name>
<feature type="chain" id="PRO_5046236188" evidence="1">
    <location>
        <begin position="21"/>
        <end position="230"/>
    </location>
</feature>
<protein>
    <submittedName>
        <fullName evidence="2">Nucleoside-binding protein</fullName>
    </submittedName>
</protein>
<sequence length="230" mass="25796">MLKRLIVTSLFLIITASVNAKTVWSNYSISYLLGDSYEVGDSSREVITFEYTAGTTWGDTFMFFDRLESSDGSVETYGEFAPRYKIKDLDGFIKSVYIAPAIEMGPGTNYLLGVGTDLAVPNFNFFQLNAYIRDNADGDMSFQTTVVWGLPIGPLTYGGFIDFATGVDNTVFGDTQAQLNFTSQLKYDIAEYLGSDTKVFIGVEYVFWNNKFGIDGVDERNMNLLMQYHF</sequence>
<evidence type="ECO:0000256" key="1">
    <source>
        <dbReference type="SAM" id="SignalP"/>
    </source>
</evidence>
<dbReference type="SUPFAM" id="SSF111364">
    <property type="entry name" value="Tsx-like channel"/>
    <property type="match status" value="1"/>
</dbReference>
<dbReference type="EMBL" id="JAWCUA010000010">
    <property type="protein sequence ID" value="MDU0114030.1"/>
    <property type="molecule type" value="Genomic_DNA"/>
</dbReference>
<accession>A0ABU3R2Y2</accession>
<dbReference type="Proteomes" id="UP001257914">
    <property type="component" value="Unassembled WGS sequence"/>
</dbReference>
<keyword evidence="3" id="KW-1185">Reference proteome</keyword>
<dbReference type="RefSeq" id="WP_315947623.1">
    <property type="nucleotide sequence ID" value="NZ_JAWCUA010000010.1"/>
</dbReference>
<keyword evidence="1" id="KW-0732">Signal</keyword>
<proteinExistence type="predicted"/>
<reference evidence="2 3" key="1">
    <citation type="submission" date="2023-10" db="EMBL/GenBank/DDBJ databases">
        <title>Psychrosphaera aquimaarina strain SW33 isolated from seawater.</title>
        <authorList>
            <person name="Bayburt H."/>
            <person name="Kim J.M."/>
            <person name="Choi B.J."/>
            <person name="Jeon C.O."/>
        </authorList>
    </citation>
    <scope>NUCLEOTIDE SEQUENCE [LARGE SCALE GENOMIC DNA]</scope>
    <source>
        <strain evidence="2 3">KCTC 52743</strain>
    </source>
</reference>